<dbReference type="EMBL" id="LFWU01000117">
    <property type="protein sequence ID" value="KON30711.1"/>
    <property type="molecule type" value="Genomic_DNA"/>
</dbReference>
<evidence type="ECO:0000313" key="3">
    <source>
        <dbReference type="EMBL" id="KON30711.1"/>
    </source>
</evidence>
<keyword evidence="1" id="KW-0862">Zinc</keyword>
<dbReference type="GO" id="GO:0008270">
    <property type="term" value="F:zinc ion binding"/>
    <property type="evidence" value="ECO:0007669"/>
    <property type="project" value="UniProtKB-KW"/>
</dbReference>
<organism evidence="3 4">
    <name type="scientific">miscellaneous Crenarchaeota group-1 archaeon SG8-32-1</name>
    <dbReference type="NCBI Taxonomy" id="1685124"/>
    <lineage>
        <taxon>Archaea</taxon>
        <taxon>Candidatus Bathyarchaeota</taxon>
        <taxon>MCG-1</taxon>
    </lineage>
</organism>
<keyword evidence="1" id="KW-0863">Zinc-finger</keyword>
<dbReference type="InterPro" id="IPR007527">
    <property type="entry name" value="Znf_SWIM"/>
</dbReference>
<reference evidence="3 4" key="1">
    <citation type="submission" date="2015-06" db="EMBL/GenBank/DDBJ databases">
        <title>New insights into the roles of widespread benthic archaea in carbon and nitrogen cycling.</title>
        <authorList>
            <person name="Lazar C.S."/>
            <person name="Baker B.J."/>
            <person name="Seitz K.W."/>
            <person name="Hyde A.S."/>
            <person name="Dick G.J."/>
            <person name="Hinrichs K.-U."/>
            <person name="Teske A.P."/>
        </authorList>
    </citation>
    <scope>NUCLEOTIDE SEQUENCE [LARGE SCALE GENOMIC DNA]</scope>
    <source>
        <strain evidence="3">SG8-32-1</strain>
    </source>
</reference>
<dbReference type="Proteomes" id="UP000037237">
    <property type="component" value="Unassembled WGS sequence"/>
</dbReference>
<name>A0A0M0BR42_9ARCH</name>
<sequence>MPSERLVQKAEKLLNSGRVESLGGGKFNVVGDHGTYIVVRNYDGTVSCNCIGFLRRKKCSHSIAVLMRNKSSRKRR</sequence>
<protein>
    <recommendedName>
        <fullName evidence="2">SWIM-type domain-containing protein</fullName>
    </recommendedName>
</protein>
<dbReference type="PROSITE" id="PS50966">
    <property type="entry name" value="ZF_SWIM"/>
    <property type="match status" value="1"/>
</dbReference>
<feature type="domain" description="SWIM-type" evidence="2">
    <location>
        <begin position="36"/>
        <end position="70"/>
    </location>
</feature>
<dbReference type="AlphaFoldDB" id="A0A0M0BR42"/>
<keyword evidence="1" id="KW-0479">Metal-binding</keyword>
<evidence type="ECO:0000313" key="4">
    <source>
        <dbReference type="Proteomes" id="UP000037237"/>
    </source>
</evidence>
<accession>A0A0M0BR42</accession>
<evidence type="ECO:0000256" key="1">
    <source>
        <dbReference type="PROSITE-ProRule" id="PRU00325"/>
    </source>
</evidence>
<proteinExistence type="predicted"/>
<evidence type="ECO:0000259" key="2">
    <source>
        <dbReference type="PROSITE" id="PS50966"/>
    </source>
</evidence>
<comment type="caution">
    <text evidence="3">The sequence shown here is derived from an EMBL/GenBank/DDBJ whole genome shotgun (WGS) entry which is preliminary data.</text>
</comment>
<gene>
    <name evidence="3" type="ORF">AC477_04745</name>
</gene>